<evidence type="ECO:0000313" key="2">
    <source>
        <dbReference type="EMBL" id="QTC93393.1"/>
    </source>
</evidence>
<dbReference type="KEGG" id="bgoe:IFJ75_16730"/>
<proteinExistence type="predicted"/>
<dbReference type="Proteomes" id="UP000663918">
    <property type="component" value="Chromosome"/>
</dbReference>
<name>A0A975C3X8_9CAUL</name>
<reference evidence="2" key="1">
    <citation type="submission" date="2020-09" db="EMBL/GenBank/DDBJ databases">
        <title>Brevundimonas sp. LVF2 isolated from a puddle in Goettingen, Germany.</title>
        <authorList>
            <person name="Friedrich I."/>
            <person name="Klassen A."/>
            <person name="Hannes N."/>
            <person name="Schneider D."/>
            <person name="Hertel R."/>
            <person name="Daniel R."/>
        </authorList>
    </citation>
    <scope>NUCLEOTIDE SEQUENCE</scope>
    <source>
        <strain evidence="2">LVF2</strain>
    </source>
</reference>
<protein>
    <submittedName>
        <fullName evidence="2">Peptidase S1</fullName>
    </submittedName>
</protein>
<feature type="signal peptide" evidence="1">
    <location>
        <begin position="1"/>
        <end position="18"/>
    </location>
</feature>
<evidence type="ECO:0000256" key="1">
    <source>
        <dbReference type="SAM" id="SignalP"/>
    </source>
</evidence>
<dbReference type="EMBL" id="CP062222">
    <property type="protein sequence ID" value="QTC93393.1"/>
    <property type="molecule type" value="Genomic_DNA"/>
</dbReference>
<dbReference type="AlphaFoldDB" id="A0A975C3X8"/>
<feature type="chain" id="PRO_5037662979" evidence="1">
    <location>
        <begin position="19"/>
        <end position="152"/>
    </location>
</feature>
<organism evidence="2 3">
    <name type="scientific">Brevundimonas goettingensis</name>
    <dbReference type="NCBI Taxonomy" id="2774190"/>
    <lineage>
        <taxon>Bacteria</taxon>
        <taxon>Pseudomonadati</taxon>
        <taxon>Pseudomonadota</taxon>
        <taxon>Alphaproteobacteria</taxon>
        <taxon>Caulobacterales</taxon>
        <taxon>Caulobacteraceae</taxon>
        <taxon>Brevundimonas</taxon>
    </lineage>
</organism>
<accession>A0A975C3X8</accession>
<keyword evidence="3" id="KW-1185">Reference proteome</keyword>
<keyword evidence="1" id="KW-0732">Signal</keyword>
<gene>
    <name evidence="2" type="ORF">IFJ75_16730</name>
</gene>
<sequence length="152" mass="15622">MGATVFAAVLAASAPALAQDASLDPVFGSVTLKAGFQPDPRSVDIVAGGTEDASHLGGACVGMVGDAPDYRLNYTAGGLPLNIWVYADVDTTLVVNDPDGEWVCNDDGAGDGGNVNPGLRWATPPSGVYDIWIGRYGKGDGAQARLVFTENH</sequence>
<evidence type="ECO:0000313" key="3">
    <source>
        <dbReference type="Proteomes" id="UP000663918"/>
    </source>
</evidence>